<evidence type="ECO:0000313" key="1">
    <source>
        <dbReference type="EMBL" id="MCI36584.1"/>
    </source>
</evidence>
<reference evidence="1 2" key="1">
    <citation type="journal article" date="2018" name="Front. Plant Sci.">
        <title>Red Clover (Trifolium pratense) and Zigzag Clover (T. medium) - A Picture of Genomic Similarities and Differences.</title>
        <authorList>
            <person name="Dluhosova J."/>
            <person name="Istvanek J."/>
            <person name="Nedelnik J."/>
            <person name="Repkova J."/>
        </authorList>
    </citation>
    <scope>NUCLEOTIDE SEQUENCE [LARGE SCALE GENOMIC DNA]</scope>
    <source>
        <strain evidence="2">cv. 10/8</strain>
        <tissue evidence="1">Leaf</tissue>
    </source>
</reference>
<protein>
    <submittedName>
        <fullName evidence="1">Uncharacterized protein</fullName>
    </submittedName>
</protein>
<name>A0A392RKL0_9FABA</name>
<sequence length="47" mass="5242">MVEGRLRKYFEDFVHKIPDTDYLATDGCFLSGGKRSIKDGICSAMVA</sequence>
<accession>A0A392RKL0</accession>
<proteinExistence type="predicted"/>
<dbReference type="AlphaFoldDB" id="A0A392RKL0"/>
<dbReference type="Proteomes" id="UP000265520">
    <property type="component" value="Unassembled WGS sequence"/>
</dbReference>
<comment type="caution">
    <text evidence="1">The sequence shown here is derived from an EMBL/GenBank/DDBJ whole genome shotgun (WGS) entry which is preliminary data.</text>
</comment>
<keyword evidence="2" id="KW-1185">Reference proteome</keyword>
<evidence type="ECO:0000313" key="2">
    <source>
        <dbReference type="Proteomes" id="UP000265520"/>
    </source>
</evidence>
<organism evidence="1 2">
    <name type="scientific">Trifolium medium</name>
    <dbReference type="NCBI Taxonomy" id="97028"/>
    <lineage>
        <taxon>Eukaryota</taxon>
        <taxon>Viridiplantae</taxon>
        <taxon>Streptophyta</taxon>
        <taxon>Embryophyta</taxon>
        <taxon>Tracheophyta</taxon>
        <taxon>Spermatophyta</taxon>
        <taxon>Magnoliopsida</taxon>
        <taxon>eudicotyledons</taxon>
        <taxon>Gunneridae</taxon>
        <taxon>Pentapetalae</taxon>
        <taxon>rosids</taxon>
        <taxon>fabids</taxon>
        <taxon>Fabales</taxon>
        <taxon>Fabaceae</taxon>
        <taxon>Papilionoideae</taxon>
        <taxon>50 kb inversion clade</taxon>
        <taxon>NPAAA clade</taxon>
        <taxon>Hologalegina</taxon>
        <taxon>IRL clade</taxon>
        <taxon>Trifolieae</taxon>
        <taxon>Trifolium</taxon>
    </lineage>
</organism>
<dbReference type="EMBL" id="LXQA010235230">
    <property type="protein sequence ID" value="MCI36584.1"/>
    <property type="molecule type" value="Genomic_DNA"/>
</dbReference>